<organism evidence="2 3">
    <name type="scientific">Emticicia oligotrophica (strain DSM 17448 / CIP 109782 / MTCC 6937 / GPTSA100-15)</name>
    <dbReference type="NCBI Taxonomy" id="929562"/>
    <lineage>
        <taxon>Bacteria</taxon>
        <taxon>Pseudomonadati</taxon>
        <taxon>Bacteroidota</taxon>
        <taxon>Cytophagia</taxon>
        <taxon>Cytophagales</taxon>
        <taxon>Leadbetterellaceae</taxon>
        <taxon>Emticicia</taxon>
    </lineage>
</organism>
<feature type="transmembrane region" description="Helical" evidence="1">
    <location>
        <begin position="60"/>
        <end position="82"/>
    </location>
</feature>
<name>A0ABM5MYJ4_EMTOG</name>
<feature type="transmembrane region" description="Helical" evidence="1">
    <location>
        <begin position="88"/>
        <end position="107"/>
    </location>
</feature>
<gene>
    <name evidence="2" type="ordered locus">Emtol_1048</name>
</gene>
<dbReference type="RefSeq" id="WP_015027898.1">
    <property type="nucleotide sequence ID" value="NC_018748.1"/>
</dbReference>
<keyword evidence="1" id="KW-0812">Transmembrane</keyword>
<dbReference type="Proteomes" id="UP000002875">
    <property type="component" value="Chromosome"/>
</dbReference>
<feature type="transmembrane region" description="Helical" evidence="1">
    <location>
        <begin position="116"/>
        <end position="139"/>
    </location>
</feature>
<sequence length="148" mass="16928">MEKNISTLESSFSKSNTFIWFNRVSLFVVFFWFGFLKVIGMSPAKDIVTHLHHQTIEVFIPANIFVPLLGVVECLIGIFWLIPRLTKLAFVVFCLQMFTTFLPLILLPSETWQSGFALTLAGQYIIKNIVLIASAYTVYQLNKESNEN</sequence>
<evidence type="ECO:0000256" key="1">
    <source>
        <dbReference type="SAM" id="Phobius"/>
    </source>
</evidence>
<dbReference type="EMBL" id="CP002961">
    <property type="protein sequence ID" value="AFK02198.1"/>
    <property type="molecule type" value="Genomic_DNA"/>
</dbReference>
<keyword evidence="3" id="KW-1185">Reference proteome</keyword>
<evidence type="ECO:0000313" key="3">
    <source>
        <dbReference type="Proteomes" id="UP000002875"/>
    </source>
</evidence>
<keyword evidence="1" id="KW-0472">Membrane</keyword>
<evidence type="ECO:0000313" key="2">
    <source>
        <dbReference type="EMBL" id="AFK02198.1"/>
    </source>
</evidence>
<reference evidence="2 3" key="1">
    <citation type="submission" date="2011-07" db="EMBL/GenBank/DDBJ databases">
        <title>The complete genome of chromosome of Emticicia oligotrophica DSM 17448.</title>
        <authorList>
            <consortium name="US DOE Joint Genome Institute (JGI-PGF)"/>
            <person name="Lucas S."/>
            <person name="Han J."/>
            <person name="Lapidus A."/>
            <person name="Bruce D."/>
            <person name="Goodwin L."/>
            <person name="Pitluck S."/>
            <person name="Peters L."/>
            <person name="Kyrpides N."/>
            <person name="Mavromatis K."/>
            <person name="Ivanova N."/>
            <person name="Ovchinnikova G."/>
            <person name="Teshima H."/>
            <person name="Detter J.C."/>
            <person name="Tapia R."/>
            <person name="Han C."/>
            <person name="Land M."/>
            <person name="Hauser L."/>
            <person name="Markowitz V."/>
            <person name="Cheng J.-F."/>
            <person name="Hugenholtz P."/>
            <person name="Woyke T."/>
            <person name="Wu D."/>
            <person name="Tindall B."/>
            <person name="Pomrenke H."/>
            <person name="Brambilla E."/>
            <person name="Klenk H.-P."/>
            <person name="Eisen J.A."/>
        </authorList>
    </citation>
    <scope>NUCLEOTIDE SEQUENCE [LARGE SCALE GENOMIC DNA]</scope>
    <source>
        <strain evidence="2 3">DSM 17448</strain>
    </source>
</reference>
<evidence type="ECO:0008006" key="4">
    <source>
        <dbReference type="Google" id="ProtNLM"/>
    </source>
</evidence>
<keyword evidence="1" id="KW-1133">Transmembrane helix</keyword>
<protein>
    <recommendedName>
        <fullName evidence="4">DoxX family membrane protein</fullName>
    </recommendedName>
</protein>
<accession>A0ABM5MYJ4</accession>
<proteinExistence type="predicted"/>
<feature type="transmembrane region" description="Helical" evidence="1">
    <location>
        <begin position="20"/>
        <end position="39"/>
    </location>
</feature>